<accession>E7QXB3</accession>
<dbReference type="Proteomes" id="UP000184203">
    <property type="component" value="Unassembled WGS sequence"/>
</dbReference>
<dbReference type="GO" id="GO:0005524">
    <property type="term" value="F:ATP binding"/>
    <property type="evidence" value="ECO:0007669"/>
    <property type="project" value="UniProtKB-KW"/>
</dbReference>
<reference evidence="6 8" key="1">
    <citation type="journal article" date="2014" name="ISME J.">
        <title>Trehalose/2-sulfotrehalose biosynthesis and glycine-betaine uptake are widely spread mechanisms for osmoadaptation in the Halobacteriales.</title>
        <authorList>
            <person name="Youssef N.H."/>
            <person name="Savage-Ashlock K.N."/>
            <person name="McCully A.L."/>
            <person name="Luedtke B."/>
            <person name="Shaw E.I."/>
            <person name="Hoff W.D."/>
            <person name="Elshahed M.S."/>
        </authorList>
    </citation>
    <scope>NUCLEOTIDE SEQUENCE [LARGE SCALE GENOMIC DNA]</scope>
    <source>
        <strain evidence="6 8">DX253</strain>
    </source>
</reference>
<keyword evidence="3" id="KW-0547">Nucleotide-binding</keyword>
<evidence type="ECO:0000313" key="7">
    <source>
        <dbReference type="EMBL" id="SHK26030.1"/>
    </source>
</evidence>
<dbReference type="PROSITE" id="PS50893">
    <property type="entry name" value="ABC_TRANSPORTER_2"/>
    <property type="match status" value="1"/>
</dbReference>
<evidence type="ECO:0000256" key="1">
    <source>
        <dbReference type="ARBA" id="ARBA00005417"/>
    </source>
</evidence>
<evidence type="ECO:0000313" key="8">
    <source>
        <dbReference type="Proteomes" id="UP000003751"/>
    </source>
</evidence>
<dbReference type="SMART" id="SM00382">
    <property type="entry name" value="AAA"/>
    <property type="match status" value="1"/>
</dbReference>
<dbReference type="CDD" id="cd03230">
    <property type="entry name" value="ABC_DR_subfamily_A"/>
    <property type="match status" value="1"/>
</dbReference>
<gene>
    <name evidence="7" type="ORF">SAMN05444342_1132</name>
    <name evidence="6" type="ORF">ZOD2009_17258</name>
</gene>
<dbReference type="SUPFAM" id="SSF52540">
    <property type="entry name" value="P-loop containing nucleoside triphosphate hydrolases"/>
    <property type="match status" value="1"/>
</dbReference>
<protein>
    <submittedName>
        <fullName evidence="6">ABC-type transport system ATP-binding protein</fullName>
    </submittedName>
    <submittedName>
        <fullName evidence="7">Heme exporter protein A</fullName>
    </submittedName>
</protein>
<dbReference type="Gene3D" id="3.40.50.300">
    <property type="entry name" value="P-loop containing nucleotide triphosphate hydrolases"/>
    <property type="match status" value="1"/>
</dbReference>
<evidence type="ECO:0000259" key="5">
    <source>
        <dbReference type="PROSITE" id="PS50893"/>
    </source>
</evidence>
<dbReference type="EMBL" id="FRAN01000001">
    <property type="protein sequence ID" value="SHK26030.1"/>
    <property type="molecule type" value="Genomic_DNA"/>
</dbReference>
<evidence type="ECO:0000256" key="2">
    <source>
        <dbReference type="ARBA" id="ARBA00022448"/>
    </source>
</evidence>
<name>E7QXB3_HALPU</name>
<keyword evidence="9" id="KW-1185">Reference proteome</keyword>
<dbReference type="eggNOG" id="arCOG00194">
    <property type="taxonomic scope" value="Archaea"/>
</dbReference>
<dbReference type="InterPro" id="IPR017871">
    <property type="entry name" value="ABC_transporter-like_CS"/>
</dbReference>
<dbReference type="InterPro" id="IPR003439">
    <property type="entry name" value="ABC_transporter-like_ATP-bd"/>
</dbReference>
<evidence type="ECO:0000256" key="3">
    <source>
        <dbReference type="ARBA" id="ARBA00022741"/>
    </source>
</evidence>
<dbReference type="Proteomes" id="UP000003751">
    <property type="component" value="Unassembled WGS sequence"/>
</dbReference>
<keyword evidence="2" id="KW-0813">Transport</keyword>
<dbReference type="Pfam" id="PF00005">
    <property type="entry name" value="ABC_tran"/>
    <property type="match status" value="1"/>
</dbReference>
<dbReference type="RefSeq" id="WP_007981910.1">
    <property type="nucleotide sequence ID" value="NZ_AEMG01000019.1"/>
</dbReference>
<sequence>MTRIEVDGLTKRFGRFTALDDVSFGVSDGERVGLFGPNGAGKTTLLRILATLSTPTDGRVLVDGRELSSDWAGVRRRIGVLSHDTMLYEGLTARENLRLHARLHGVDTERCERVLELVGLRSDGERDPSTFSHGMRKRLSLARALLHDPDVLLLDEPYSGLDRRSMADFDGILDAVGVGTVVMVTHDLDRGFAFCDRGLVLDGGSVRSDVSLTALDSSDAFIDRYRTAIGLEAD</sequence>
<comment type="similarity">
    <text evidence="1">Belongs to the ABC transporter superfamily.</text>
</comment>
<dbReference type="InterPro" id="IPR027417">
    <property type="entry name" value="P-loop_NTPase"/>
</dbReference>
<evidence type="ECO:0000313" key="6">
    <source>
        <dbReference type="EMBL" id="EFW90916.1"/>
    </source>
</evidence>
<evidence type="ECO:0000256" key="4">
    <source>
        <dbReference type="ARBA" id="ARBA00022840"/>
    </source>
</evidence>
<dbReference type="AlphaFoldDB" id="E7QXB3"/>
<evidence type="ECO:0000313" key="9">
    <source>
        <dbReference type="Proteomes" id="UP000184203"/>
    </source>
</evidence>
<reference evidence="9" key="2">
    <citation type="submission" date="2016-11" db="EMBL/GenBank/DDBJ databases">
        <authorList>
            <person name="Varghese N."/>
            <person name="Submissions S."/>
        </authorList>
    </citation>
    <scope>NUCLEOTIDE SEQUENCE [LARGE SCALE GENOMIC DNA]</scope>
    <source>
        <strain evidence="9">DX253</strain>
    </source>
</reference>
<dbReference type="PANTHER" id="PTHR43335">
    <property type="entry name" value="ABC TRANSPORTER, ATP-BINDING PROTEIN"/>
    <property type="match status" value="1"/>
</dbReference>
<proteinExistence type="inferred from homology"/>
<dbReference type="EMBL" id="AEMG01000019">
    <property type="protein sequence ID" value="EFW90916.1"/>
    <property type="molecule type" value="Genomic_DNA"/>
</dbReference>
<organism evidence="6 8">
    <name type="scientific">Haladaptatus paucihalophilus DX253</name>
    <dbReference type="NCBI Taxonomy" id="797209"/>
    <lineage>
        <taxon>Archaea</taxon>
        <taxon>Methanobacteriati</taxon>
        <taxon>Methanobacteriota</taxon>
        <taxon>Stenosarchaea group</taxon>
        <taxon>Halobacteria</taxon>
        <taxon>Halobacteriales</taxon>
        <taxon>Haladaptataceae</taxon>
        <taxon>Haladaptatus</taxon>
    </lineage>
</organism>
<dbReference type="InterPro" id="IPR003593">
    <property type="entry name" value="AAA+_ATPase"/>
</dbReference>
<reference evidence="7" key="3">
    <citation type="submission" date="2016-11" db="EMBL/GenBank/DDBJ databases">
        <authorList>
            <person name="Jaros S."/>
            <person name="Januszkiewicz K."/>
            <person name="Wedrychowicz H."/>
        </authorList>
    </citation>
    <scope>NUCLEOTIDE SEQUENCE [LARGE SCALE GENOMIC DNA]</scope>
    <source>
        <strain evidence="7">DX253</strain>
    </source>
</reference>
<dbReference type="PROSITE" id="PS00211">
    <property type="entry name" value="ABC_TRANSPORTER_1"/>
    <property type="match status" value="1"/>
</dbReference>
<dbReference type="STRING" id="797209.GCA_000376445_02988"/>
<dbReference type="GO" id="GO:0016887">
    <property type="term" value="F:ATP hydrolysis activity"/>
    <property type="evidence" value="ECO:0007669"/>
    <property type="project" value="InterPro"/>
</dbReference>
<keyword evidence="4 6" id="KW-0067">ATP-binding</keyword>
<dbReference type="PATRIC" id="fig|797209.4.peg.3378"/>
<feature type="domain" description="ABC transporter" evidence="5">
    <location>
        <begin position="4"/>
        <end position="228"/>
    </location>
</feature>
<dbReference type="OrthoDB" id="269940at2157"/>